<reference evidence="4 5" key="1">
    <citation type="journal article" date="2021" name="bioRxiv">
        <title>Unique metabolic strategies in Hadean analogues reveal hints for primordial physiology.</title>
        <authorList>
            <person name="Nobu M.K."/>
            <person name="Nakai R."/>
            <person name="Tamazawa S."/>
            <person name="Mori H."/>
            <person name="Toyoda A."/>
            <person name="Ijiri A."/>
            <person name="Suzuki S."/>
            <person name="Kurokawa K."/>
            <person name="Kamagata Y."/>
            <person name="Tamaki H."/>
        </authorList>
    </citation>
    <scope>NUCLEOTIDE SEQUENCE [LARGE SCALE GENOMIC DNA]</scope>
    <source>
        <strain evidence="4">BS525</strain>
    </source>
</reference>
<proteinExistence type="predicted"/>
<comment type="caution">
    <text evidence="4">The sequence shown here is derived from an EMBL/GenBank/DDBJ whole genome shotgun (WGS) entry which is preliminary data.</text>
</comment>
<evidence type="ECO:0000313" key="4">
    <source>
        <dbReference type="EMBL" id="MBT9145443.1"/>
    </source>
</evidence>
<gene>
    <name evidence="4" type="ORF">DDT42_01314</name>
</gene>
<feature type="transmembrane region" description="Helical" evidence="3">
    <location>
        <begin position="96"/>
        <end position="115"/>
    </location>
</feature>
<name>A0A9E2BH44_PSYF1</name>
<evidence type="ECO:0000313" key="5">
    <source>
        <dbReference type="Proteomes" id="UP000811545"/>
    </source>
</evidence>
<feature type="transmembrane region" description="Helical" evidence="3">
    <location>
        <begin position="287"/>
        <end position="306"/>
    </location>
</feature>
<keyword evidence="1" id="KW-0175">Coiled coil</keyword>
<feature type="transmembrane region" description="Helical" evidence="3">
    <location>
        <begin position="159"/>
        <end position="181"/>
    </location>
</feature>
<feature type="region of interest" description="Disordered" evidence="2">
    <location>
        <begin position="668"/>
        <end position="694"/>
    </location>
</feature>
<dbReference type="AlphaFoldDB" id="A0A9E2BH44"/>
<evidence type="ECO:0000256" key="3">
    <source>
        <dbReference type="SAM" id="Phobius"/>
    </source>
</evidence>
<feature type="compositionally biased region" description="Polar residues" evidence="2">
    <location>
        <begin position="673"/>
        <end position="685"/>
    </location>
</feature>
<sequence length="923" mass="100334">MSFEEAGLKYAELRQQFEQSTITQQEFERRVSELVVVGPDGVSWRLEPHTGTWIQAGAPQDAIPVKKKKEQKPPETLFQLAVLIFKTLISNLPKTIILALFMAALTWVAHTYLIAKVNNGLMYNAGANVLNAMVNWQRANFPGVEAFWGLLSYFLSNSFGRIFTAGIFNWVKGFLMLPAYITQSFLKIKIKSLHFLFFGIIAALLASYFIKNFMVSWVLALGILLTMTARFQSMEALVLRLMLSDIQRLFRARFLNQEIQSDGIYITLLGLSAGFAIAGFWRTKLTYTFVTFWVFLALFIALLFLLKRKEARQVLLFLLVITGGIFLYYLPVLAVCQGGNVSGTGGNWLKWWGMRGADTVRKMGVMPAASSFLGGLLGGASAISSNIASTLGSILSGPTKPIPAPTVTKKPAATPSTPTDQQKLERIRKINEEVRELEEEAGKMRGLWGTFKGTLSNGKEDVVDTAKSAVNTVVDLTKKAVGVVVEEAKKAAYQKPEDIFKNPSIVSNALTSGLNKVKNTAEDAFNSVIGVVKGVYYNPSIITDTLKGMANTTGNIVKGVGKAIYNTVTDPKKMAGILRDFLKEAVGFDNFKNSLDPNRSLGSRIGQVLIGTGKVGMTLFTLGIGTAKTQAAKAAVTAAKTGLTTGGKVVVGGAVKTGAKTAAGQTAKSQAANTAKQASNASRRTFTPAGKLPKLTGMTQKETSAIQRGANKLGLEVKVRPPSFEGQPWIGRGIPKPVTLKNKTLGTIDNLIGAKGPPGVIGSYKPDKNMTRNLIHNIKSNPGIPQSRKDQMIREVMNTYKQRYREFSQNQSHLQQLINQNKINIKNGVIFDAKTGKPFIPDVDVFSITKVGGGPASASEKAAYFQYLKSQGVRVEHGAHLDWRPTDSKGLGIFNKIVKGHGKGGEALIHFGPKGISGQYYTP</sequence>
<organism evidence="4 5">
    <name type="scientific">Psychracetigena formicireducens</name>
    <dbReference type="NCBI Taxonomy" id="2986056"/>
    <lineage>
        <taxon>Bacteria</taxon>
        <taxon>Bacillati</taxon>
        <taxon>Candidatus Lithacetigenota</taxon>
        <taxon>Candidatus Psychracetigena</taxon>
    </lineage>
</organism>
<feature type="transmembrane region" description="Helical" evidence="3">
    <location>
        <begin position="193"/>
        <end position="210"/>
    </location>
</feature>
<keyword evidence="3" id="KW-0472">Membrane</keyword>
<feature type="transmembrane region" description="Helical" evidence="3">
    <location>
        <begin position="216"/>
        <end position="243"/>
    </location>
</feature>
<keyword evidence="3" id="KW-1133">Transmembrane helix</keyword>
<keyword evidence="3" id="KW-0812">Transmembrane</keyword>
<feature type="transmembrane region" description="Helical" evidence="3">
    <location>
        <begin position="263"/>
        <end position="281"/>
    </location>
</feature>
<feature type="transmembrane region" description="Helical" evidence="3">
    <location>
        <begin position="313"/>
        <end position="330"/>
    </location>
</feature>
<feature type="coiled-coil region" evidence="1">
    <location>
        <begin position="420"/>
        <end position="447"/>
    </location>
</feature>
<dbReference type="EMBL" id="QLTW01000093">
    <property type="protein sequence ID" value="MBT9145443.1"/>
    <property type="molecule type" value="Genomic_DNA"/>
</dbReference>
<dbReference type="Proteomes" id="UP000811545">
    <property type="component" value="Unassembled WGS sequence"/>
</dbReference>
<evidence type="ECO:0000256" key="2">
    <source>
        <dbReference type="SAM" id="MobiDB-lite"/>
    </source>
</evidence>
<protein>
    <submittedName>
        <fullName evidence="4">Uncharacterized protein</fullName>
    </submittedName>
</protein>
<evidence type="ECO:0000256" key="1">
    <source>
        <dbReference type="SAM" id="Coils"/>
    </source>
</evidence>
<accession>A0A9E2BH44</accession>